<name>A0A2G5PPW9_MYCCE</name>
<dbReference type="InterPro" id="IPR013207">
    <property type="entry name" value="LGFP"/>
</dbReference>
<organism evidence="3 4">
    <name type="scientific">Mycobacterium celatum</name>
    <dbReference type="NCBI Taxonomy" id="28045"/>
    <lineage>
        <taxon>Bacteria</taxon>
        <taxon>Bacillati</taxon>
        <taxon>Actinomycetota</taxon>
        <taxon>Actinomycetes</taxon>
        <taxon>Mycobacteriales</taxon>
        <taxon>Mycobacteriaceae</taxon>
        <taxon>Mycobacterium</taxon>
    </lineage>
</organism>
<accession>A0A2G5PPW9</accession>
<gene>
    <name evidence="3" type="ORF">CQY23_04725</name>
</gene>
<evidence type="ECO:0000256" key="2">
    <source>
        <dbReference type="SAM" id="SignalP"/>
    </source>
</evidence>
<dbReference type="Proteomes" id="UP000230971">
    <property type="component" value="Unassembled WGS sequence"/>
</dbReference>
<feature type="chain" id="PRO_5038894383" evidence="2">
    <location>
        <begin position="22"/>
        <end position="158"/>
    </location>
</feature>
<dbReference type="AlphaFoldDB" id="A0A2G5PPW9"/>
<sequence>MVHCRKVLACIAVSVAATVAAGCNSVDPSSLAESGTPVSTSRIPTPSGQYVVQGEILRKYADADGPSGPLGTPISNELPAPNGGHYSKFQTGVIYWSPRTGAHILSGAIRAAWESSGGPDGPLGYPVSDQRPIPGGSVVDFEHGTITDTGGQPQIVTR</sequence>
<reference evidence="3 4" key="1">
    <citation type="journal article" date="2017" name="Infect. Genet. Evol.">
        <title>The new phylogeny of the genus Mycobacterium: The old and the news.</title>
        <authorList>
            <person name="Tortoli E."/>
            <person name="Fedrizzi T."/>
            <person name="Meehan C.J."/>
            <person name="Trovato A."/>
            <person name="Grottola A."/>
            <person name="Giacobazzi E."/>
            <person name="Serpini G.F."/>
            <person name="Tagliazucchi S."/>
            <person name="Fabio A."/>
            <person name="Bettua C."/>
            <person name="Bertorelli R."/>
            <person name="Frascaro F."/>
            <person name="De Sanctis V."/>
            <person name="Pecorari M."/>
            <person name="Jousson O."/>
            <person name="Segata N."/>
            <person name="Cirillo D.M."/>
        </authorList>
    </citation>
    <scope>NUCLEOTIDE SEQUENCE [LARGE SCALE GENOMIC DNA]</scope>
    <source>
        <strain evidence="3 4">NCTC 12882</strain>
    </source>
</reference>
<comment type="caution">
    <text evidence="3">The sequence shown here is derived from an EMBL/GenBank/DDBJ whole genome shotgun (WGS) entry which is preliminary data.</text>
</comment>
<dbReference type="EMBL" id="PDKV01000003">
    <property type="protein sequence ID" value="PIB80316.1"/>
    <property type="molecule type" value="Genomic_DNA"/>
</dbReference>
<proteinExistence type="predicted"/>
<dbReference type="OrthoDB" id="4369514at2"/>
<evidence type="ECO:0000256" key="1">
    <source>
        <dbReference type="SAM" id="MobiDB-lite"/>
    </source>
</evidence>
<dbReference type="Pfam" id="PF08310">
    <property type="entry name" value="LGFP"/>
    <property type="match status" value="2"/>
</dbReference>
<dbReference type="PROSITE" id="PS51257">
    <property type="entry name" value="PROKAR_LIPOPROTEIN"/>
    <property type="match status" value="1"/>
</dbReference>
<feature type="region of interest" description="Disordered" evidence="1">
    <location>
        <begin position="27"/>
        <end position="46"/>
    </location>
</feature>
<keyword evidence="2" id="KW-0732">Signal</keyword>
<feature type="signal peptide" evidence="2">
    <location>
        <begin position="1"/>
        <end position="21"/>
    </location>
</feature>
<protein>
    <submittedName>
        <fullName evidence="3">Esterase</fullName>
    </submittedName>
</protein>
<evidence type="ECO:0000313" key="3">
    <source>
        <dbReference type="EMBL" id="PIB80316.1"/>
    </source>
</evidence>
<evidence type="ECO:0000313" key="4">
    <source>
        <dbReference type="Proteomes" id="UP000230971"/>
    </source>
</evidence>